<accession>A0AAW0F2I0</accession>
<name>A0AAW0F2I0_9TRYP</name>
<feature type="transmembrane region" description="Helical" evidence="1">
    <location>
        <begin position="70"/>
        <end position="89"/>
    </location>
</feature>
<keyword evidence="1" id="KW-0812">Transmembrane</keyword>
<dbReference type="AlphaFoldDB" id="A0AAW0F2I0"/>
<evidence type="ECO:0000313" key="3">
    <source>
        <dbReference type="Proteomes" id="UP001430356"/>
    </source>
</evidence>
<evidence type="ECO:0000313" key="2">
    <source>
        <dbReference type="EMBL" id="KAK7199819.1"/>
    </source>
</evidence>
<reference evidence="2 3" key="1">
    <citation type="journal article" date="2021" name="MBio">
        <title>A New Model Trypanosomatid, Novymonas esmeraldas: Genomic Perception of Its 'Candidatus Pandoraea novymonadis' Endosymbiont.</title>
        <authorList>
            <person name="Zakharova A."/>
            <person name="Saura A."/>
            <person name="Butenko A."/>
            <person name="Podesvova L."/>
            <person name="Warmusova S."/>
            <person name="Kostygov A.Y."/>
            <person name="Nenarokova A."/>
            <person name="Lukes J."/>
            <person name="Opperdoes F.R."/>
            <person name="Yurchenko V."/>
        </authorList>
    </citation>
    <scope>NUCLEOTIDE SEQUENCE [LARGE SCALE GENOMIC DNA]</scope>
    <source>
        <strain evidence="2 3">E262AT.01</strain>
    </source>
</reference>
<evidence type="ECO:0000256" key="1">
    <source>
        <dbReference type="SAM" id="Phobius"/>
    </source>
</evidence>
<gene>
    <name evidence="2" type="ORF">NESM_000029000</name>
</gene>
<comment type="caution">
    <text evidence="2">The sequence shown here is derived from an EMBL/GenBank/DDBJ whole genome shotgun (WGS) entry which is preliminary data.</text>
</comment>
<organism evidence="2 3">
    <name type="scientific">Novymonas esmeraldas</name>
    <dbReference type="NCBI Taxonomy" id="1808958"/>
    <lineage>
        <taxon>Eukaryota</taxon>
        <taxon>Discoba</taxon>
        <taxon>Euglenozoa</taxon>
        <taxon>Kinetoplastea</taxon>
        <taxon>Metakinetoplastina</taxon>
        <taxon>Trypanosomatida</taxon>
        <taxon>Trypanosomatidae</taxon>
        <taxon>Novymonas</taxon>
    </lineage>
</organism>
<sequence length="133" mass="14513">MGNTPSRDMFNVYAVNTPLVGVCAVSCMFNSVLNGTLRISNVYTNMVLCLILGCSNGATGPLHMPVLGAQLGFAGGLLFTLGAPLRILFTSRLFPRSIHYGIGTFYTTYHAMQWYKELHYFEDAGEDGDGDVF</sequence>
<feature type="transmembrane region" description="Helical" evidence="1">
    <location>
        <begin position="12"/>
        <end position="33"/>
    </location>
</feature>
<protein>
    <submittedName>
        <fullName evidence="2">Uncharacterized protein</fullName>
    </submittedName>
</protein>
<feature type="transmembrane region" description="Helical" evidence="1">
    <location>
        <begin position="45"/>
        <end position="64"/>
    </location>
</feature>
<keyword evidence="1" id="KW-0472">Membrane</keyword>
<dbReference type="Proteomes" id="UP001430356">
    <property type="component" value="Unassembled WGS sequence"/>
</dbReference>
<proteinExistence type="predicted"/>
<keyword evidence="1" id="KW-1133">Transmembrane helix</keyword>
<keyword evidence="3" id="KW-1185">Reference proteome</keyword>
<dbReference type="EMBL" id="JAECZO010000001">
    <property type="protein sequence ID" value="KAK7199819.1"/>
    <property type="molecule type" value="Genomic_DNA"/>
</dbReference>